<name>A0A7C5QP59_9PROT</name>
<dbReference type="GO" id="GO:0003723">
    <property type="term" value="F:RNA binding"/>
    <property type="evidence" value="ECO:0007669"/>
    <property type="project" value="UniProtKB-UniRule"/>
</dbReference>
<dbReference type="EMBL" id="DRMJ01000203">
    <property type="protein sequence ID" value="HHL42781.1"/>
    <property type="molecule type" value="Genomic_DNA"/>
</dbReference>
<comment type="function">
    <text evidence="7">3'-5' exoribonuclease that releases 5'-nucleoside monophosphates and is involved in maturation of structured RNAs.</text>
</comment>
<evidence type="ECO:0000256" key="8">
    <source>
        <dbReference type="SAM" id="MobiDB-lite"/>
    </source>
</evidence>
<dbReference type="PROSITE" id="PS01175">
    <property type="entry name" value="RIBONUCLEASE_II"/>
    <property type="match status" value="1"/>
</dbReference>
<protein>
    <recommendedName>
        <fullName evidence="7">Ribonuclease R</fullName>
        <shortName evidence="7">RNase R</shortName>
        <ecNumber evidence="7">3.1.13.1</ecNumber>
    </recommendedName>
</protein>
<evidence type="ECO:0000259" key="9">
    <source>
        <dbReference type="PROSITE" id="PS50126"/>
    </source>
</evidence>
<comment type="catalytic activity">
    <reaction evidence="1 7">
        <text>Exonucleolytic cleavage in the 3'- to 5'-direction to yield nucleoside 5'-phosphates.</text>
        <dbReference type="EC" id="3.1.13.1"/>
    </reaction>
</comment>
<dbReference type="GO" id="GO:0008859">
    <property type="term" value="F:exoribonuclease II activity"/>
    <property type="evidence" value="ECO:0007669"/>
    <property type="project" value="UniProtKB-UniRule"/>
</dbReference>
<comment type="caution">
    <text evidence="10">The sequence shown here is derived from an EMBL/GenBank/DDBJ whole genome shotgun (WGS) entry which is preliminary data.</text>
</comment>
<dbReference type="InterPro" id="IPR050180">
    <property type="entry name" value="RNR_Ribonuclease"/>
</dbReference>
<feature type="compositionally biased region" description="Basic residues" evidence="8">
    <location>
        <begin position="720"/>
        <end position="746"/>
    </location>
</feature>
<dbReference type="InterPro" id="IPR003029">
    <property type="entry name" value="S1_domain"/>
</dbReference>
<evidence type="ECO:0000256" key="6">
    <source>
        <dbReference type="ARBA" id="ARBA00022884"/>
    </source>
</evidence>
<dbReference type="EC" id="3.1.13.1" evidence="7"/>
<evidence type="ECO:0000256" key="4">
    <source>
        <dbReference type="ARBA" id="ARBA00022801"/>
    </source>
</evidence>
<dbReference type="InterPro" id="IPR011805">
    <property type="entry name" value="RNase_R"/>
</dbReference>
<dbReference type="GO" id="GO:0005829">
    <property type="term" value="C:cytosol"/>
    <property type="evidence" value="ECO:0007669"/>
    <property type="project" value="TreeGrafter"/>
</dbReference>
<gene>
    <name evidence="7 10" type="primary">rnr</name>
    <name evidence="10" type="ORF">ENJ42_04120</name>
</gene>
<evidence type="ECO:0000256" key="3">
    <source>
        <dbReference type="ARBA" id="ARBA00022722"/>
    </source>
</evidence>
<dbReference type="PANTHER" id="PTHR23355:SF9">
    <property type="entry name" value="DIS3-LIKE EXONUCLEASE 2"/>
    <property type="match status" value="1"/>
</dbReference>
<dbReference type="NCBIfam" id="TIGR00358">
    <property type="entry name" value="3_prime_RNase"/>
    <property type="match status" value="1"/>
</dbReference>
<dbReference type="Pfam" id="PF00575">
    <property type="entry name" value="S1"/>
    <property type="match status" value="1"/>
</dbReference>
<keyword evidence="2 7" id="KW-0963">Cytoplasm</keyword>
<dbReference type="HAMAP" id="MF_01895">
    <property type="entry name" value="RNase_R"/>
    <property type="match status" value="1"/>
</dbReference>
<keyword evidence="5 7" id="KW-0269">Exonuclease</keyword>
<evidence type="ECO:0000256" key="5">
    <source>
        <dbReference type="ARBA" id="ARBA00022839"/>
    </source>
</evidence>
<evidence type="ECO:0000313" key="10">
    <source>
        <dbReference type="EMBL" id="HHL42781.1"/>
    </source>
</evidence>
<evidence type="ECO:0000256" key="1">
    <source>
        <dbReference type="ARBA" id="ARBA00001849"/>
    </source>
</evidence>
<keyword evidence="4 7" id="KW-0378">Hydrolase</keyword>
<dbReference type="GO" id="GO:0006402">
    <property type="term" value="P:mRNA catabolic process"/>
    <property type="evidence" value="ECO:0007669"/>
    <property type="project" value="TreeGrafter"/>
</dbReference>
<dbReference type="AlphaFoldDB" id="A0A7C5QP59"/>
<dbReference type="SMART" id="SM00316">
    <property type="entry name" value="S1"/>
    <property type="match status" value="1"/>
</dbReference>
<comment type="similarity">
    <text evidence="7">Belongs to the RNR ribonuclease family. RNase R subfamily.</text>
</comment>
<reference evidence="10" key="1">
    <citation type="journal article" date="2020" name="mSystems">
        <title>Genome- and Community-Level Interaction Insights into Carbon Utilization and Element Cycling Functions of Hydrothermarchaeota in Hydrothermal Sediment.</title>
        <authorList>
            <person name="Zhou Z."/>
            <person name="Liu Y."/>
            <person name="Xu W."/>
            <person name="Pan J."/>
            <person name="Luo Z.H."/>
            <person name="Li M."/>
        </authorList>
    </citation>
    <scope>NUCLEOTIDE SEQUENCE [LARGE SCALE GENOMIC DNA]</scope>
    <source>
        <strain evidence="10">HyVt-485</strain>
    </source>
</reference>
<dbReference type="CDD" id="cd04471">
    <property type="entry name" value="S1_RNase_R"/>
    <property type="match status" value="1"/>
</dbReference>
<dbReference type="InterPro" id="IPR004476">
    <property type="entry name" value="RNase_II/RNase_R"/>
</dbReference>
<dbReference type="PROSITE" id="PS50126">
    <property type="entry name" value="S1"/>
    <property type="match status" value="1"/>
</dbReference>
<dbReference type="SMART" id="SM00955">
    <property type="entry name" value="RNB"/>
    <property type="match status" value="1"/>
</dbReference>
<dbReference type="InterPro" id="IPR012340">
    <property type="entry name" value="NA-bd_OB-fold"/>
</dbReference>
<feature type="region of interest" description="Disordered" evidence="8">
    <location>
        <begin position="717"/>
        <end position="746"/>
    </location>
</feature>
<dbReference type="Pfam" id="PF00773">
    <property type="entry name" value="RNB"/>
    <property type="match status" value="1"/>
</dbReference>
<dbReference type="PANTHER" id="PTHR23355">
    <property type="entry name" value="RIBONUCLEASE"/>
    <property type="match status" value="1"/>
</dbReference>
<keyword evidence="6 7" id="KW-0694">RNA-binding</keyword>
<dbReference type="InterPro" id="IPR022966">
    <property type="entry name" value="RNase_II/R_CS"/>
</dbReference>
<sequence length="746" mass="83640">MELTREHILKAVREGEGRYTKRDLVRTLGLSGDERRDLNTLLKDMVRQGQLIKSERKTYRTAESLPSVAVLSVERIDDSGDLIAQPAKWDAEGEPPEILILEEKGKGARAKHMYAKLGLGDRVLCKLTKTKRGYIAHIIRLLGKAPRLQLGVVVRGGRGLRIRPVEKGSRYDHLPERGVQLKEGDLVRYSLSSARHKGDRIARIVETLGRADGPKAASLISLYAHNIPTGFSQDELQEAQTLKLPTVSKYREDLRDLAFVTIDPVDAKDFDDAIYAHKDDDAQNPGGFIVWVAIADVSAFVTPGSSLDKTAFKKGNSVYLPDRVEPMLPERLSADLCSLRPHEDRACLAVRMRFDKTGVKTGHKFVRGLMCSHARLTYAQVQKVFEGQREPSAKNVRSVLEDIWAAYEVVREARHRRGPLEIDMPERKVKLDTKGRVVAIEVRERFDAHKLVEEFMIQANVAAAEALDKKNAPLIYRVHEPPSYEKIQGLADFLPALGLKWTMGERVTPKRFNRLIEMAKAKDKDLIETISMSVLRSQMQAYYSPKNGGHFGLNLTHYAHFTSPIRRYADLVVHRALIGAFGLGAGGISDEEISRLQEISEHISDTERKAMAAERDATDRYIAAYLAGRVNEDFEGHIAGVTRAGLFVQLRETGADGFVPISSLGLERFICDEKSKSLIGAETGGTYKFGAKVRVRLLEAMPLKGGLIFEMLSKPEKGKIPKRSGRNNRGRKYGHKRGNKPRRRRH</sequence>
<dbReference type="Proteomes" id="UP000885830">
    <property type="component" value="Unassembled WGS sequence"/>
</dbReference>
<dbReference type="Gene3D" id="2.40.50.140">
    <property type="entry name" value="Nucleic acid-binding proteins"/>
    <property type="match status" value="1"/>
</dbReference>
<feature type="domain" description="S1 motif" evidence="9">
    <location>
        <begin position="631"/>
        <end position="712"/>
    </location>
</feature>
<proteinExistence type="inferred from homology"/>
<keyword evidence="3 7" id="KW-0540">Nuclease</keyword>
<dbReference type="NCBIfam" id="TIGR02063">
    <property type="entry name" value="RNase_R"/>
    <property type="match status" value="1"/>
</dbReference>
<accession>A0A7C5QP59</accession>
<comment type="subcellular location">
    <subcellularLocation>
        <location evidence="7">Cytoplasm</location>
    </subcellularLocation>
</comment>
<organism evidence="10">
    <name type="scientific">Hellea balneolensis</name>
    <dbReference type="NCBI Taxonomy" id="287478"/>
    <lineage>
        <taxon>Bacteria</taxon>
        <taxon>Pseudomonadati</taxon>
        <taxon>Pseudomonadota</taxon>
        <taxon>Alphaproteobacteria</taxon>
        <taxon>Maricaulales</taxon>
        <taxon>Robiginitomaculaceae</taxon>
        <taxon>Hellea</taxon>
    </lineage>
</organism>
<evidence type="ECO:0000256" key="7">
    <source>
        <dbReference type="HAMAP-Rule" id="MF_01895"/>
    </source>
</evidence>
<evidence type="ECO:0000256" key="2">
    <source>
        <dbReference type="ARBA" id="ARBA00022490"/>
    </source>
</evidence>
<dbReference type="InterPro" id="IPR001900">
    <property type="entry name" value="RNase_II/R"/>
</dbReference>
<dbReference type="SUPFAM" id="SSF50249">
    <property type="entry name" value="Nucleic acid-binding proteins"/>
    <property type="match status" value="2"/>
</dbReference>